<gene>
    <name evidence="2" type="ORF">ATL51_2253</name>
</gene>
<evidence type="ECO:0000256" key="1">
    <source>
        <dbReference type="SAM" id="MobiDB-lite"/>
    </source>
</evidence>
<feature type="compositionally biased region" description="Low complexity" evidence="1">
    <location>
        <begin position="42"/>
        <end position="53"/>
    </location>
</feature>
<reference evidence="2 3" key="1">
    <citation type="submission" date="2017-11" db="EMBL/GenBank/DDBJ databases">
        <title>Sequencing the genomes of 1000 actinobacteria strains.</title>
        <authorList>
            <person name="Klenk H.-P."/>
        </authorList>
    </citation>
    <scope>NUCLEOTIDE SEQUENCE [LARGE SCALE GENOMIC DNA]</scope>
    <source>
        <strain evidence="2 3">DSM 44104</strain>
    </source>
</reference>
<name>A0AA44UNB2_PSEA5</name>
<sequence>MARVWMGPDDEPSRRPPVDGDRPPARDRPGEGPDRSHGGDQSPAVVPVSDAPVPELPLTNVPVRTARTPTVPGAGATEVDT</sequence>
<comment type="caution">
    <text evidence="2">The sequence shown here is derived from an EMBL/GenBank/DDBJ whole genome shotgun (WGS) entry which is preliminary data.</text>
</comment>
<organism evidence="2 3">
    <name type="scientific">Pseudonocardia alni</name>
    <name type="common">Amycolata alni</name>
    <dbReference type="NCBI Taxonomy" id="33907"/>
    <lineage>
        <taxon>Bacteria</taxon>
        <taxon>Bacillati</taxon>
        <taxon>Actinomycetota</taxon>
        <taxon>Actinomycetes</taxon>
        <taxon>Pseudonocardiales</taxon>
        <taxon>Pseudonocardiaceae</taxon>
        <taxon>Pseudonocardia</taxon>
    </lineage>
</organism>
<protein>
    <submittedName>
        <fullName evidence="2">Uncharacterized protein</fullName>
    </submittedName>
</protein>
<dbReference type="EMBL" id="PHUJ01000003">
    <property type="protein sequence ID" value="PKB30582.1"/>
    <property type="molecule type" value="Genomic_DNA"/>
</dbReference>
<feature type="region of interest" description="Disordered" evidence="1">
    <location>
        <begin position="1"/>
        <end position="81"/>
    </location>
</feature>
<dbReference type="AlphaFoldDB" id="A0AA44UNB2"/>
<proteinExistence type="predicted"/>
<evidence type="ECO:0000313" key="2">
    <source>
        <dbReference type="EMBL" id="PKB30582.1"/>
    </source>
</evidence>
<evidence type="ECO:0000313" key="3">
    <source>
        <dbReference type="Proteomes" id="UP000232453"/>
    </source>
</evidence>
<dbReference type="Proteomes" id="UP000232453">
    <property type="component" value="Unassembled WGS sequence"/>
</dbReference>
<feature type="compositionally biased region" description="Basic and acidic residues" evidence="1">
    <location>
        <begin position="11"/>
        <end position="38"/>
    </location>
</feature>
<accession>A0AA44UNB2</accession>